<evidence type="ECO:0000313" key="1">
    <source>
        <dbReference type="EMBL" id="GAC70798.1"/>
    </source>
</evidence>
<proteinExistence type="predicted"/>
<organism evidence="1 2">
    <name type="scientific">Gordonia soli NBRC 108243</name>
    <dbReference type="NCBI Taxonomy" id="1223545"/>
    <lineage>
        <taxon>Bacteria</taxon>
        <taxon>Bacillati</taxon>
        <taxon>Actinomycetota</taxon>
        <taxon>Actinomycetes</taxon>
        <taxon>Mycobacteriales</taxon>
        <taxon>Gordoniaceae</taxon>
        <taxon>Gordonia</taxon>
    </lineage>
</organism>
<dbReference type="eggNOG" id="COG1917">
    <property type="taxonomic scope" value="Bacteria"/>
</dbReference>
<comment type="caution">
    <text evidence="1">The sequence shown here is derived from an EMBL/GenBank/DDBJ whole genome shotgun (WGS) entry which is preliminary data.</text>
</comment>
<dbReference type="Proteomes" id="UP000011666">
    <property type="component" value="Unassembled WGS sequence"/>
</dbReference>
<name>M0QQD9_9ACTN</name>
<dbReference type="STRING" id="1223545.GS4_41_00450"/>
<dbReference type="RefSeq" id="WP_007625146.1">
    <property type="nucleotide sequence ID" value="NZ_BANX01000041.1"/>
</dbReference>
<reference evidence="1 2" key="1">
    <citation type="submission" date="2013-01" db="EMBL/GenBank/DDBJ databases">
        <title>Whole genome shotgun sequence of Gordonia soli NBRC 108243.</title>
        <authorList>
            <person name="Isaki-Nakamura S."/>
            <person name="Hosoyama A."/>
            <person name="Tsuchikane K."/>
            <person name="Ando Y."/>
            <person name="Baba S."/>
            <person name="Ohji S."/>
            <person name="Hamada M."/>
            <person name="Tamura T."/>
            <person name="Yamazoe A."/>
            <person name="Yamazaki S."/>
            <person name="Fujita N."/>
        </authorList>
    </citation>
    <scope>NUCLEOTIDE SEQUENCE [LARGE SCALE GENOMIC DNA]</scope>
    <source>
        <strain evidence="1 2">NBRC 108243</strain>
    </source>
</reference>
<accession>M0QQD9</accession>
<evidence type="ECO:0000313" key="2">
    <source>
        <dbReference type="Proteomes" id="UP000011666"/>
    </source>
</evidence>
<dbReference type="AlphaFoldDB" id="M0QQD9"/>
<keyword evidence="2" id="KW-1185">Reference proteome</keyword>
<dbReference type="OrthoDB" id="950196at2"/>
<evidence type="ECO:0008006" key="3">
    <source>
        <dbReference type="Google" id="ProtNLM"/>
    </source>
</evidence>
<dbReference type="EMBL" id="BANX01000041">
    <property type="protein sequence ID" value="GAC70798.1"/>
    <property type="molecule type" value="Genomic_DNA"/>
</dbReference>
<gene>
    <name evidence="1" type="ORF">GS4_41_00450</name>
</gene>
<protein>
    <recommendedName>
        <fullName evidence="3">Cupin 2 conserved barrel domain-containing protein</fullName>
    </recommendedName>
</protein>
<sequence length="178" mass="20416">MSTTSILPTNREWLRRLISGRPHQVIGGTDNPYLRRWYLIPRNPVLNVYLHQFLRSDDDRALHDHPWPFVSLILSGEYDEITEQGTIHRGRGSIAFRRAEWRHRVQLTEELTTGDLGNGGGPVVRLLPCWTLIVTGRRSREWGFWCPARGGFLTRAIGPKRFVPWRDFGDAGCGEVAS</sequence>